<dbReference type="InterPro" id="IPR000312">
    <property type="entry name" value="Glycosyl_Trfase_fam3"/>
</dbReference>
<name>A0A328B7G3_9CAUL</name>
<dbReference type="InterPro" id="IPR000053">
    <property type="entry name" value="Thymidine/pyrmidine_PPase"/>
</dbReference>
<dbReference type="Proteomes" id="UP000249524">
    <property type="component" value="Unassembled WGS sequence"/>
</dbReference>
<evidence type="ECO:0000259" key="5">
    <source>
        <dbReference type="SMART" id="SM00941"/>
    </source>
</evidence>
<evidence type="ECO:0000256" key="1">
    <source>
        <dbReference type="ARBA" id="ARBA00022676"/>
    </source>
</evidence>
<evidence type="ECO:0000313" key="6">
    <source>
        <dbReference type="EMBL" id="RAK62351.1"/>
    </source>
</evidence>
<dbReference type="RefSeq" id="WP_111278353.1">
    <property type="nucleotide sequence ID" value="NZ_QFYS01000012.1"/>
</dbReference>
<comment type="similarity">
    <text evidence="4">Belongs to the thymidine/pyrimidine-nucleoside phosphorylase family. Type 2 subfamily.</text>
</comment>
<dbReference type="SUPFAM" id="SSF47648">
    <property type="entry name" value="Nucleoside phosphorylase/phosphoribosyltransferase N-terminal domain"/>
    <property type="match status" value="1"/>
</dbReference>
<keyword evidence="1 4" id="KW-0328">Glycosyltransferase</keyword>
<comment type="caution">
    <text evidence="6">The sequence shown here is derived from an EMBL/GenBank/DDBJ whole genome shotgun (WGS) entry which is preliminary data.</text>
</comment>
<dbReference type="InterPro" id="IPR036566">
    <property type="entry name" value="PYNP-like_C_sf"/>
</dbReference>
<dbReference type="HAMAP" id="MF_00703">
    <property type="entry name" value="Thymid_phosp_2"/>
    <property type="match status" value="1"/>
</dbReference>
<dbReference type="SUPFAM" id="SSF54680">
    <property type="entry name" value="Pyrimidine nucleoside phosphorylase C-terminal domain"/>
    <property type="match status" value="1"/>
</dbReference>
<reference evidence="6 7" key="1">
    <citation type="submission" date="2018-05" db="EMBL/GenBank/DDBJ databases">
        <authorList>
            <person name="Lanie J.A."/>
            <person name="Ng W.-L."/>
            <person name="Kazmierczak K.M."/>
            <person name="Andrzejewski T.M."/>
            <person name="Davidsen T.M."/>
            <person name="Wayne K.J."/>
            <person name="Tettelin H."/>
            <person name="Glass J.I."/>
            <person name="Rusch D."/>
            <person name="Podicherti R."/>
            <person name="Tsui H.-C.T."/>
            <person name="Winkler M.E."/>
        </authorList>
    </citation>
    <scope>NUCLEOTIDE SEQUENCE [LARGE SCALE GENOMIC DNA]</scope>
    <source>
        <strain evidence="6 7">BUT-10</strain>
    </source>
</reference>
<dbReference type="PANTHER" id="PTHR10515:SF0">
    <property type="entry name" value="THYMIDINE PHOSPHORYLASE"/>
    <property type="match status" value="1"/>
</dbReference>
<evidence type="ECO:0000313" key="7">
    <source>
        <dbReference type="Proteomes" id="UP000249524"/>
    </source>
</evidence>
<dbReference type="GO" id="GO:0005829">
    <property type="term" value="C:cytosol"/>
    <property type="evidence" value="ECO:0007669"/>
    <property type="project" value="TreeGrafter"/>
</dbReference>
<dbReference type="Gene3D" id="3.40.1030.10">
    <property type="entry name" value="Nucleoside phosphorylase/phosphoribosyltransferase catalytic domain"/>
    <property type="match status" value="1"/>
</dbReference>
<dbReference type="InterPro" id="IPR028579">
    <property type="entry name" value="Thym_Pase_Put"/>
</dbReference>
<dbReference type="OrthoDB" id="341217at2"/>
<comment type="catalytic activity">
    <reaction evidence="3 4">
        <text>thymidine + phosphate = 2-deoxy-alpha-D-ribose 1-phosphate + thymine</text>
        <dbReference type="Rhea" id="RHEA:16037"/>
        <dbReference type="ChEBI" id="CHEBI:17748"/>
        <dbReference type="ChEBI" id="CHEBI:17821"/>
        <dbReference type="ChEBI" id="CHEBI:43474"/>
        <dbReference type="ChEBI" id="CHEBI:57259"/>
        <dbReference type="EC" id="2.4.2.4"/>
    </reaction>
</comment>
<accession>A0A328B7G3</accession>
<dbReference type="PANTHER" id="PTHR10515">
    <property type="entry name" value="THYMIDINE PHOSPHORYLASE"/>
    <property type="match status" value="1"/>
</dbReference>
<proteinExistence type="inferred from homology"/>
<protein>
    <recommendedName>
        <fullName evidence="4">Putative thymidine phosphorylase</fullName>
        <ecNumber evidence="4">2.4.2.4</ecNumber>
    </recommendedName>
    <alternativeName>
        <fullName evidence="4">TdRPase</fullName>
    </alternativeName>
</protein>
<evidence type="ECO:0000256" key="3">
    <source>
        <dbReference type="ARBA" id="ARBA00048550"/>
    </source>
</evidence>
<dbReference type="InterPro" id="IPR013102">
    <property type="entry name" value="PYNP_C"/>
</dbReference>
<dbReference type="NCBIfam" id="TIGR02645">
    <property type="entry name" value="ARCH_P_rylase"/>
    <property type="match status" value="1"/>
</dbReference>
<gene>
    <name evidence="6" type="ORF">DJ019_19675</name>
</gene>
<dbReference type="AlphaFoldDB" id="A0A328B7G3"/>
<dbReference type="EC" id="2.4.2.4" evidence="4"/>
<dbReference type="NCBIfam" id="NF003338">
    <property type="entry name" value="PRK04350.1"/>
    <property type="match status" value="1"/>
</dbReference>
<dbReference type="Gene3D" id="3.90.1170.30">
    <property type="entry name" value="Pyrimidine nucleoside phosphorylase-like, C-terminal domain"/>
    <property type="match status" value="1"/>
</dbReference>
<dbReference type="PROSITE" id="PS00647">
    <property type="entry name" value="THYMID_PHOSPHORYLASE"/>
    <property type="match status" value="1"/>
</dbReference>
<dbReference type="InterPro" id="IPR017459">
    <property type="entry name" value="Glycosyl_Trfase_fam3_N_dom"/>
</dbReference>
<dbReference type="InterPro" id="IPR017872">
    <property type="entry name" value="Pyrmidine_PPase_CS"/>
</dbReference>
<dbReference type="EMBL" id="QFYS01000012">
    <property type="protein sequence ID" value="RAK62351.1"/>
    <property type="molecule type" value="Genomic_DNA"/>
</dbReference>
<evidence type="ECO:0000256" key="4">
    <source>
        <dbReference type="HAMAP-Rule" id="MF_00703"/>
    </source>
</evidence>
<dbReference type="GO" id="GO:0004645">
    <property type="term" value="F:1,4-alpha-oligoglucan phosphorylase activity"/>
    <property type="evidence" value="ECO:0007669"/>
    <property type="project" value="InterPro"/>
</dbReference>
<dbReference type="SUPFAM" id="SSF52418">
    <property type="entry name" value="Nucleoside phosphorylase/phosphoribosyltransferase catalytic domain"/>
    <property type="match status" value="1"/>
</dbReference>
<dbReference type="GO" id="GO:0009032">
    <property type="term" value="F:thymidine phosphorylase activity"/>
    <property type="evidence" value="ECO:0007669"/>
    <property type="project" value="UniProtKB-UniRule"/>
</dbReference>
<feature type="domain" description="Pyrimidine nucleoside phosphorylase C-terminal" evidence="5">
    <location>
        <begin position="442"/>
        <end position="509"/>
    </location>
</feature>
<dbReference type="InterPro" id="IPR036320">
    <property type="entry name" value="Glycosyl_Trfase_fam3_N_dom_sf"/>
</dbReference>
<dbReference type="InterPro" id="IPR013466">
    <property type="entry name" value="Thymidine/AMP_Pase"/>
</dbReference>
<dbReference type="Pfam" id="PF00591">
    <property type="entry name" value="Glycos_transf_3"/>
    <property type="match status" value="1"/>
</dbReference>
<dbReference type="InterPro" id="IPR035902">
    <property type="entry name" value="Nuc_phospho_transferase"/>
</dbReference>
<dbReference type="Pfam" id="PF02885">
    <property type="entry name" value="Glycos_trans_3N"/>
    <property type="match status" value="1"/>
</dbReference>
<dbReference type="Gene3D" id="1.20.970.50">
    <property type="match status" value="1"/>
</dbReference>
<sequence>MDGDSSSAGQRPTIAPATLVARPLALDTFRENVVLLARNNPVVRPERLAGVRKVEVVAGSLRLLAVPMICDDPSVVGPGEIGLPQPVFRRLGVTSGDAIHVAPARAPKTLDLVKAKIAGESLTDDDYRAITRDLAGHQWSDMEVAAFLVACAAFMTTEETLALTRAMIGAGARLDWGRPMVVDKHCIGGIPGNRTSLIVTPIVAAHGLTMPKTSSRAITSPAGTADTMEVFARVDLNEAEMRSVVEACGACVVWGGRVNLSPADDVLISVERPLSIDTPEQMVASILSKKTAAGSTHLILDVPVGPTAKVRDRRSALRLKKLFEYVADGIGLSLEVMITEAPEPIGRGVGPVLEARDVEAVLAGRADAPSDLKEKAVWLAGRVLEFDPALHGGAGERRARDLLESGAAMAKMEEICAAQGASPIARRTGALTHEVCAATDGHVASIDCLRIASVARLAGAPTDPGAGLELLRKMGEPVRAGEPVYRIHASEPADFGFAIEAAGEDSGVRISR</sequence>
<dbReference type="SMART" id="SM00941">
    <property type="entry name" value="PYNP_C"/>
    <property type="match status" value="1"/>
</dbReference>
<keyword evidence="7" id="KW-1185">Reference proteome</keyword>
<organism evidence="6 7">
    <name type="scientific">Phenylobacterium kunshanense</name>
    <dbReference type="NCBI Taxonomy" id="1445034"/>
    <lineage>
        <taxon>Bacteria</taxon>
        <taxon>Pseudomonadati</taxon>
        <taxon>Pseudomonadota</taxon>
        <taxon>Alphaproteobacteria</taxon>
        <taxon>Caulobacterales</taxon>
        <taxon>Caulobacteraceae</taxon>
        <taxon>Phenylobacterium</taxon>
    </lineage>
</organism>
<dbReference type="GO" id="GO:0006213">
    <property type="term" value="P:pyrimidine nucleoside metabolic process"/>
    <property type="evidence" value="ECO:0007669"/>
    <property type="project" value="InterPro"/>
</dbReference>
<keyword evidence="2 4" id="KW-0808">Transferase</keyword>
<dbReference type="GO" id="GO:0006206">
    <property type="term" value="P:pyrimidine nucleobase metabolic process"/>
    <property type="evidence" value="ECO:0007669"/>
    <property type="project" value="InterPro"/>
</dbReference>
<dbReference type="Pfam" id="PF07831">
    <property type="entry name" value="PYNP_C"/>
    <property type="match status" value="1"/>
</dbReference>
<evidence type="ECO:0000256" key="2">
    <source>
        <dbReference type="ARBA" id="ARBA00022679"/>
    </source>
</evidence>